<comment type="subcellular location">
    <subcellularLocation>
        <location evidence="1">Nucleus</location>
    </subcellularLocation>
</comment>
<dbReference type="Proteomes" id="UP000694865">
    <property type="component" value="Unplaced"/>
</dbReference>
<dbReference type="CTD" id="36741"/>
<evidence type="ECO:0000256" key="1">
    <source>
        <dbReference type="ARBA" id="ARBA00004123"/>
    </source>
</evidence>
<dbReference type="RefSeq" id="NP_001158393.1">
    <property type="nucleotide sequence ID" value="NM_001164921.1"/>
</dbReference>
<dbReference type="EMBL" id="DQ431038">
    <property type="protein sequence ID" value="ABD97270.1"/>
    <property type="molecule type" value="mRNA"/>
</dbReference>
<protein>
    <submittedName>
        <fullName evidence="9 11">Pox-neuro</fullName>
    </submittedName>
</protein>
<evidence type="ECO:0000313" key="9">
    <source>
        <dbReference type="EMBL" id="ABD97270.1"/>
    </source>
</evidence>
<keyword evidence="7" id="KW-0539">Nucleus</keyword>
<dbReference type="CDD" id="cd00131">
    <property type="entry name" value="PAX"/>
    <property type="match status" value="1"/>
</dbReference>
<keyword evidence="2" id="KW-0217">Developmental protein</keyword>
<evidence type="ECO:0000313" key="10">
    <source>
        <dbReference type="Proteomes" id="UP000694865"/>
    </source>
</evidence>
<gene>
    <name evidence="11" type="primary">Poxn</name>
</gene>
<dbReference type="SMART" id="SM00351">
    <property type="entry name" value="PAX"/>
    <property type="match status" value="1"/>
</dbReference>
<dbReference type="GO" id="GO:0005634">
    <property type="term" value="C:nucleus"/>
    <property type="evidence" value="ECO:0007669"/>
    <property type="project" value="UniProtKB-SubCell"/>
</dbReference>
<dbReference type="Pfam" id="PF00292">
    <property type="entry name" value="PAX"/>
    <property type="match status" value="1"/>
</dbReference>
<keyword evidence="6" id="KW-0804">Transcription</keyword>
<dbReference type="PANTHER" id="PTHR45636">
    <property type="entry name" value="PAIRED BOX PROTEIN PAX-6-RELATED-RELATED"/>
    <property type="match status" value="1"/>
</dbReference>
<evidence type="ECO:0000256" key="2">
    <source>
        <dbReference type="ARBA" id="ARBA00022473"/>
    </source>
</evidence>
<keyword evidence="5" id="KW-0238">DNA-binding</keyword>
<proteinExistence type="evidence at transcript level"/>
<dbReference type="PROSITE" id="PS00034">
    <property type="entry name" value="PAIRED_1"/>
    <property type="match status" value="1"/>
</dbReference>
<name>Q1PHQ9_SACKO</name>
<evidence type="ECO:0000256" key="3">
    <source>
        <dbReference type="ARBA" id="ARBA00022724"/>
    </source>
</evidence>
<dbReference type="InterPro" id="IPR036388">
    <property type="entry name" value="WH-like_DNA-bd_sf"/>
</dbReference>
<keyword evidence="4" id="KW-0805">Transcription regulation</keyword>
<dbReference type="KEGG" id="sko:100303521"/>
<dbReference type="PRINTS" id="PR00027">
    <property type="entry name" value="PAIREDBOX"/>
</dbReference>
<organism evidence="9">
    <name type="scientific">Saccoglossus kowalevskii</name>
    <name type="common">Acorn worm</name>
    <dbReference type="NCBI Taxonomy" id="10224"/>
    <lineage>
        <taxon>Eukaryota</taxon>
        <taxon>Metazoa</taxon>
        <taxon>Hemichordata</taxon>
        <taxon>Enteropneusta</taxon>
        <taxon>Harrimaniidae</taxon>
        <taxon>Saccoglossus</taxon>
    </lineage>
</organism>
<sequence>MPHTGQAGVNQLGGVFVNGRPLPDFIRARIVELAHLGVRPCDISRQLLVSHGCVSKILTRYYETGSIRPGNIGGSKPKVATPLVVKKILQYKQENPSIFAWEIRDKLLQERVCDENTIPSVSSINRILRNSTNSIGDKDLIHSQLPPVLQTLPAPTPQKPTDHTLAMSRLHGIHGGVNRSHSIEDILNQQQQQIVTSPLSSSSFINTPLPTSTTMAMSPAAMQTSCASLTGDDKRLNGGLKRKRSVDEPHAWTTVMKGDNDKLAQSVNMNGATTMMSHPCTVTSPIPGTISGNVATSPAMKHTNDVIAPPAKKMCEVPAMTKLSPSMTTNLTTSDNSYAHHRTFSRPDLPITTCGPVLMPPTMLHFHPPVTTASFTRPPHYQFPACNMSSDWGYTQLTAQHKH</sequence>
<accession>Q1PHQ9</accession>
<dbReference type="AlphaFoldDB" id="Q1PHQ9"/>
<keyword evidence="3" id="KW-0563">Paired box</keyword>
<dbReference type="GO" id="GO:0000981">
    <property type="term" value="F:DNA-binding transcription factor activity, RNA polymerase II-specific"/>
    <property type="evidence" value="ECO:0007669"/>
    <property type="project" value="TreeGrafter"/>
</dbReference>
<dbReference type="InterPro" id="IPR001523">
    <property type="entry name" value="Paired_dom"/>
</dbReference>
<feature type="domain" description="Paired" evidence="8">
    <location>
        <begin position="5"/>
        <end position="131"/>
    </location>
</feature>
<evidence type="ECO:0000313" key="11">
    <source>
        <dbReference type="RefSeq" id="NP_001158393.1"/>
    </source>
</evidence>
<dbReference type="OrthoDB" id="3225452at2759"/>
<dbReference type="FunFam" id="1.10.10.10:FF:000013">
    <property type="entry name" value="Paired box 8 isoform 1"/>
    <property type="match status" value="1"/>
</dbReference>
<dbReference type="InterPro" id="IPR043182">
    <property type="entry name" value="PAIRED_DNA-bd_dom"/>
</dbReference>
<dbReference type="Gene3D" id="1.10.10.10">
    <property type="entry name" value="Winged helix-like DNA-binding domain superfamily/Winged helix DNA-binding domain"/>
    <property type="match status" value="2"/>
</dbReference>
<dbReference type="PROSITE" id="PS51057">
    <property type="entry name" value="PAIRED_2"/>
    <property type="match status" value="1"/>
</dbReference>
<dbReference type="FunFam" id="1.10.10.10:FF:000003">
    <property type="entry name" value="Paired box protein Pax-6"/>
    <property type="match status" value="1"/>
</dbReference>
<dbReference type="InterPro" id="IPR009057">
    <property type="entry name" value="Homeodomain-like_sf"/>
</dbReference>
<dbReference type="SUPFAM" id="SSF46689">
    <property type="entry name" value="Homeodomain-like"/>
    <property type="match status" value="1"/>
</dbReference>
<dbReference type="GO" id="GO:0000978">
    <property type="term" value="F:RNA polymerase II cis-regulatory region sequence-specific DNA binding"/>
    <property type="evidence" value="ECO:0007669"/>
    <property type="project" value="TreeGrafter"/>
</dbReference>
<dbReference type="PANTHER" id="PTHR45636:SF43">
    <property type="entry name" value="PAIRED BOX POX-NEURO PROTEIN"/>
    <property type="match status" value="1"/>
</dbReference>
<evidence type="ECO:0000259" key="8">
    <source>
        <dbReference type="PROSITE" id="PS51057"/>
    </source>
</evidence>
<dbReference type="GeneID" id="100303521"/>
<evidence type="ECO:0000256" key="5">
    <source>
        <dbReference type="ARBA" id="ARBA00023125"/>
    </source>
</evidence>
<dbReference type="InterPro" id="IPR043565">
    <property type="entry name" value="PAX_fam"/>
</dbReference>
<keyword evidence="10" id="KW-1185">Reference proteome</keyword>
<evidence type="ECO:0000256" key="4">
    <source>
        <dbReference type="ARBA" id="ARBA00023015"/>
    </source>
</evidence>
<reference evidence="11" key="2">
    <citation type="submission" date="2025-05" db="UniProtKB">
        <authorList>
            <consortium name="RefSeq"/>
        </authorList>
    </citation>
    <scope>IDENTIFICATION</scope>
</reference>
<evidence type="ECO:0000256" key="6">
    <source>
        <dbReference type="ARBA" id="ARBA00023163"/>
    </source>
</evidence>
<reference evidence="9 11" key="1">
    <citation type="journal article" date="2006" name="PLoS Biol.">
        <title>Dorsoventral patterning in hemichordates: insights into early chordate evolution.</title>
        <authorList>
            <person name="Lowe C.J."/>
            <person name="Terasaki M."/>
            <person name="Wu M."/>
            <person name="Freeman R.M. Jr."/>
            <person name="Runft L."/>
            <person name="Kwan K."/>
            <person name="Haigo S."/>
            <person name="Aronowicz J."/>
            <person name="Lander E."/>
            <person name="Gruber C."/>
            <person name="Smith M."/>
            <person name="Kirschner M."/>
            <person name="Gerhart J."/>
        </authorList>
    </citation>
    <scope>NUCLEOTIDE SEQUENCE</scope>
</reference>
<evidence type="ECO:0000256" key="7">
    <source>
        <dbReference type="ARBA" id="ARBA00023242"/>
    </source>
</evidence>